<dbReference type="Proteomes" id="UP000236161">
    <property type="component" value="Unassembled WGS sequence"/>
</dbReference>
<evidence type="ECO:0000313" key="3">
    <source>
        <dbReference type="Proteomes" id="UP000236161"/>
    </source>
</evidence>
<feature type="region of interest" description="Disordered" evidence="1">
    <location>
        <begin position="129"/>
        <end position="196"/>
    </location>
</feature>
<dbReference type="PANTHER" id="PTHR36892:SF1">
    <property type="entry name" value="OS05G0518200 PROTEIN"/>
    <property type="match status" value="1"/>
</dbReference>
<evidence type="ECO:0000313" key="2">
    <source>
        <dbReference type="EMBL" id="PKA51674.1"/>
    </source>
</evidence>
<feature type="region of interest" description="Disordered" evidence="1">
    <location>
        <begin position="59"/>
        <end position="110"/>
    </location>
</feature>
<reference evidence="2 3" key="1">
    <citation type="journal article" date="2017" name="Nature">
        <title>The Apostasia genome and the evolution of orchids.</title>
        <authorList>
            <person name="Zhang G.Q."/>
            <person name="Liu K.W."/>
            <person name="Li Z."/>
            <person name="Lohaus R."/>
            <person name="Hsiao Y.Y."/>
            <person name="Niu S.C."/>
            <person name="Wang J.Y."/>
            <person name="Lin Y.C."/>
            <person name="Xu Q."/>
            <person name="Chen L.J."/>
            <person name="Yoshida K."/>
            <person name="Fujiwara S."/>
            <person name="Wang Z.W."/>
            <person name="Zhang Y.Q."/>
            <person name="Mitsuda N."/>
            <person name="Wang M."/>
            <person name="Liu G.H."/>
            <person name="Pecoraro L."/>
            <person name="Huang H.X."/>
            <person name="Xiao X.J."/>
            <person name="Lin M."/>
            <person name="Wu X.Y."/>
            <person name="Wu W.L."/>
            <person name="Chen Y.Y."/>
            <person name="Chang S.B."/>
            <person name="Sakamoto S."/>
            <person name="Ohme-Takagi M."/>
            <person name="Yagi M."/>
            <person name="Zeng S.J."/>
            <person name="Shen C.Y."/>
            <person name="Yeh C.M."/>
            <person name="Luo Y.B."/>
            <person name="Tsai W.C."/>
            <person name="Van de Peer Y."/>
            <person name="Liu Z.J."/>
        </authorList>
    </citation>
    <scope>NUCLEOTIDE SEQUENCE [LARGE SCALE GENOMIC DNA]</scope>
    <source>
        <strain evidence="3">cv. Shenzhen</strain>
        <tissue evidence="2">Stem</tissue>
    </source>
</reference>
<name>A0A2I0A823_9ASPA</name>
<feature type="region of interest" description="Disordered" evidence="1">
    <location>
        <begin position="766"/>
        <end position="792"/>
    </location>
</feature>
<organism evidence="2 3">
    <name type="scientific">Apostasia shenzhenica</name>
    <dbReference type="NCBI Taxonomy" id="1088818"/>
    <lineage>
        <taxon>Eukaryota</taxon>
        <taxon>Viridiplantae</taxon>
        <taxon>Streptophyta</taxon>
        <taxon>Embryophyta</taxon>
        <taxon>Tracheophyta</taxon>
        <taxon>Spermatophyta</taxon>
        <taxon>Magnoliopsida</taxon>
        <taxon>Liliopsida</taxon>
        <taxon>Asparagales</taxon>
        <taxon>Orchidaceae</taxon>
        <taxon>Apostasioideae</taxon>
        <taxon>Apostasia</taxon>
    </lineage>
</organism>
<dbReference type="EMBL" id="KZ452013">
    <property type="protein sequence ID" value="PKA51674.1"/>
    <property type="molecule type" value="Genomic_DNA"/>
</dbReference>
<evidence type="ECO:0000256" key="1">
    <source>
        <dbReference type="SAM" id="MobiDB-lite"/>
    </source>
</evidence>
<feature type="compositionally biased region" description="Basic residues" evidence="1">
    <location>
        <begin position="169"/>
        <end position="193"/>
    </location>
</feature>
<dbReference type="AlphaFoldDB" id="A0A2I0A823"/>
<gene>
    <name evidence="2" type="ORF">AXF42_Ash003041</name>
</gene>
<feature type="region of interest" description="Disordered" evidence="1">
    <location>
        <begin position="479"/>
        <end position="498"/>
    </location>
</feature>
<dbReference type="PANTHER" id="PTHR36892">
    <property type="entry name" value="OS01G0201800 PROTEIN"/>
    <property type="match status" value="1"/>
</dbReference>
<proteinExistence type="predicted"/>
<sequence length="1169" mass="129494">MAVMTQSFSIREYAVRMRSVDLIKCWPFAGGGEEGRLLPPMSIRRFRWWSDEVSTATARSAEEKEAAVDELALPSPGARAEAEAEAEADGGAALQVADEGRRLSKGKQRAPKKRSIVELFAAVPPIEGAAASDAEADGSQRQEDEASEEDARRGVGAVLEEEREGREEKKKRKRKKKKKKRKVMMMRKKKGVKVRKEKEIRDGIKVMFHSSSREKVWKLKKDSVSSYMLEEPRGKETIEKTAKSIVKRQKKFVRMKNVPKKRYILQIPNMTPRNQEVVKKVPVRSILKNKKKVTLARKSTKVANARAANFIKMYCDSTRHVTFSGKDDILGHSKKSSSMDLPQLKSLCKIFSDVLAASSVINNSNIVRELPPATDRHQLLNACDKDTDTGFVDSKQFSEKNLSSDSHCNVSQPTVVNSSNSSCSGTGKAPLAVMVDLNHAIENNVDCFNPSTSNFSPSCNYSCDPDCWGTIRRNSNISSGFDPEKGMPKTSDASITPNLNRSLISSSDGMSSLTGTKIISPSSSASCLIVPNDTNERQFRPSAATDVNLCHHRPENHSGYCCSRRDLSCSICYSLEPKKSGESVLSNSVSASKSMYSVENFVGLPLNSHGELIQLHPGARFVLPYGKQNNGLDTSYDVCENKYIESNKNMHHFDIVKAKVFGAASYQVNPSDWCQKQCHSTKEHDWSCTGVKFSERLDIDNNEPAKGKDRLLHLNANALSFQDSVGGGVASDLYNKVDHRGNEPVVHRLQPTMRLMGKNVVVGSSNQECQDFDDQKKKEILPRPTPSSRVPEKLLSKKQADYITPSTFRSSRANPFQLSDLPSNFSHIDHHHHHHQPIWLPSNSFCSAVGNETRESIQSSVPGKVSIGMRNQCPPVVSSYPHSLQQQQQQMLFSSTHCKHSQGAACSTLVTAHPQFQFHNIASPCMPPLWQAPAKLPQWLLHAKQQKKNQLPKTTYSDQTALSQVCGVSGASPVSQLSPYHVPVIPFSVHNTQPAQNCDFFARNASQFSYLPIIPAAKPSSEVAMKTNIKKKEREGTTTHSKFSCFKVPADCHKSRKRAKDMDEASIYPSKRPFFEKKVDASSPIGGSIKTGNEKSAFRSIKGSTLPSLANEPTGPIKLIAGAKHILKPCHKVDNDNCRPIHSTIPIAVDATSGKFSNSQKKITRVYKF</sequence>
<keyword evidence="3" id="KW-1185">Reference proteome</keyword>
<accession>A0A2I0A823</accession>
<feature type="compositionally biased region" description="Basic and acidic residues" evidence="1">
    <location>
        <begin position="138"/>
        <end position="153"/>
    </location>
</feature>
<protein>
    <submittedName>
        <fullName evidence="2">Uncharacterized protein</fullName>
    </submittedName>
</protein>
<dbReference type="OrthoDB" id="678085at2759"/>